<keyword evidence="1" id="KW-0489">Methyltransferase</keyword>
<dbReference type="SUPFAM" id="SSF53335">
    <property type="entry name" value="S-adenosyl-L-methionine-dependent methyltransferases"/>
    <property type="match status" value="1"/>
</dbReference>
<sequence length="164" mass="17675">MLTNPSKTAFGNFQTPLELVQAVCALIAQTGFDPDTILEPTYEVGAFLQAALETFPNARRVLGFEINPNYVSQAQHVCSRICSQARVEIHQANFFLTDCPAIIATLPEPMLVIGNPPWVTNSALSALGSANTPVKANLDNLRGIDALTGKSNFDISDMDVAQKP</sequence>
<dbReference type="GO" id="GO:0008168">
    <property type="term" value="F:methyltransferase activity"/>
    <property type="evidence" value="ECO:0007669"/>
    <property type="project" value="UniProtKB-KW"/>
</dbReference>
<dbReference type="InterPro" id="IPR029063">
    <property type="entry name" value="SAM-dependent_MTases_sf"/>
</dbReference>
<dbReference type="REBASE" id="19775">
    <property type="entry name" value="M.CagORF2252P"/>
</dbReference>
<organism evidence="1 2">
    <name type="scientific">Chloroflexus aggregans (strain MD-66 / DSM 9485)</name>
    <dbReference type="NCBI Taxonomy" id="326427"/>
    <lineage>
        <taxon>Bacteria</taxon>
        <taxon>Bacillati</taxon>
        <taxon>Chloroflexota</taxon>
        <taxon>Chloroflexia</taxon>
        <taxon>Chloroflexales</taxon>
        <taxon>Chloroflexineae</taxon>
        <taxon>Chloroflexaceae</taxon>
        <taxon>Chloroflexus</taxon>
    </lineage>
</organism>
<keyword evidence="2" id="KW-1185">Reference proteome</keyword>
<dbReference type="EMBL" id="CP001337">
    <property type="protein sequence ID" value="ACL25132.1"/>
    <property type="molecule type" value="Genomic_DNA"/>
</dbReference>
<dbReference type="OrthoDB" id="32195at2"/>
<dbReference type="STRING" id="326427.Cagg_2252"/>
<dbReference type="PRINTS" id="PR00507">
    <property type="entry name" value="N12N6MTFRASE"/>
</dbReference>
<dbReference type="KEGG" id="cag:Cagg_2252"/>
<dbReference type="Proteomes" id="UP000002508">
    <property type="component" value="Chromosome"/>
</dbReference>
<keyword evidence="1" id="KW-0808">Transferase</keyword>
<reference evidence="1" key="1">
    <citation type="submission" date="2008-12" db="EMBL/GenBank/DDBJ databases">
        <title>Complete sequence of Chloroflexus aggregans DSM 9485.</title>
        <authorList>
            <consortium name="US DOE Joint Genome Institute"/>
            <person name="Lucas S."/>
            <person name="Copeland A."/>
            <person name="Lapidus A."/>
            <person name="Glavina del Rio T."/>
            <person name="Dalin E."/>
            <person name="Tice H."/>
            <person name="Pitluck S."/>
            <person name="Foster B."/>
            <person name="Larimer F."/>
            <person name="Land M."/>
            <person name="Hauser L."/>
            <person name="Kyrpides N."/>
            <person name="Mikhailova N."/>
            <person name="Bryant D."/>
            <person name="Richardson P."/>
        </authorList>
    </citation>
    <scope>NUCLEOTIDE SEQUENCE</scope>
    <source>
        <strain evidence="1">DSM 9485</strain>
    </source>
</reference>
<dbReference type="AlphaFoldDB" id="B8GD65"/>
<proteinExistence type="predicted"/>
<name>B8GD65_CHLAD</name>
<accession>B8GD65</accession>
<evidence type="ECO:0000313" key="1">
    <source>
        <dbReference type="EMBL" id="ACL25132.1"/>
    </source>
</evidence>
<dbReference type="HOGENOM" id="CLU_1616058_0_0_0"/>
<dbReference type="RefSeq" id="WP_015940990.1">
    <property type="nucleotide sequence ID" value="NC_011831.1"/>
</dbReference>
<gene>
    <name evidence="1" type="ordered locus">Cagg_2252</name>
</gene>
<evidence type="ECO:0000313" key="2">
    <source>
        <dbReference type="Proteomes" id="UP000002508"/>
    </source>
</evidence>
<dbReference type="Gene3D" id="3.40.50.150">
    <property type="entry name" value="Vaccinia Virus protein VP39"/>
    <property type="match status" value="1"/>
</dbReference>
<dbReference type="eggNOG" id="COG0827">
    <property type="taxonomic scope" value="Bacteria"/>
</dbReference>
<protein>
    <submittedName>
        <fullName evidence="1">Modification methylase NspV</fullName>
    </submittedName>
</protein>
<dbReference type="GO" id="GO:0032259">
    <property type="term" value="P:methylation"/>
    <property type="evidence" value="ECO:0007669"/>
    <property type="project" value="UniProtKB-KW"/>
</dbReference>